<dbReference type="GO" id="GO:0140662">
    <property type="term" value="F:ATP-dependent protein folding chaperone"/>
    <property type="evidence" value="ECO:0007669"/>
    <property type="project" value="InterPro"/>
</dbReference>
<reference evidence="5 6" key="1">
    <citation type="submission" date="2011-02" db="EMBL/GenBank/DDBJ databases">
        <title>The Genome Sequence of Sphaeroforma arctica JP610.</title>
        <authorList>
            <consortium name="The Broad Institute Genome Sequencing Platform"/>
            <person name="Russ C."/>
            <person name="Cuomo C."/>
            <person name="Young S.K."/>
            <person name="Zeng Q."/>
            <person name="Gargeya S."/>
            <person name="Alvarado L."/>
            <person name="Berlin A."/>
            <person name="Chapman S.B."/>
            <person name="Chen Z."/>
            <person name="Freedman E."/>
            <person name="Gellesch M."/>
            <person name="Goldberg J."/>
            <person name="Griggs A."/>
            <person name="Gujja S."/>
            <person name="Heilman E."/>
            <person name="Heiman D."/>
            <person name="Howarth C."/>
            <person name="Mehta T."/>
            <person name="Neiman D."/>
            <person name="Pearson M."/>
            <person name="Roberts A."/>
            <person name="Saif S."/>
            <person name="Shea T."/>
            <person name="Shenoy N."/>
            <person name="Sisk P."/>
            <person name="Stolte C."/>
            <person name="Sykes S."/>
            <person name="White J."/>
            <person name="Yandava C."/>
            <person name="Burger G."/>
            <person name="Gray M.W."/>
            <person name="Holland P.W.H."/>
            <person name="King N."/>
            <person name="Lang F.B.F."/>
            <person name="Roger A.J."/>
            <person name="Ruiz-Trillo I."/>
            <person name="Haas B."/>
            <person name="Nusbaum C."/>
            <person name="Birren B."/>
        </authorList>
    </citation>
    <scope>NUCLEOTIDE SEQUENCE [LARGE SCALE GENOMIC DNA]</scope>
    <source>
        <strain evidence="5 6">JP610</strain>
    </source>
</reference>
<dbReference type="AlphaFoldDB" id="A0A0L0GAD4"/>
<dbReference type="SUPFAM" id="SSF52540">
    <property type="entry name" value="P-loop containing nucleoside triphosphate hydrolases"/>
    <property type="match status" value="1"/>
</dbReference>
<dbReference type="GO" id="GO:0005524">
    <property type="term" value="F:ATP binding"/>
    <property type="evidence" value="ECO:0007669"/>
    <property type="project" value="UniProtKB-KW"/>
</dbReference>
<sequence length="577" mass="62043">MAAASLLRQQSAAWLRLSKVASKNVSLISTPYVCRNTTTQGQQHNDVNLSFRSLLHSSAALFDDSTAGGGGGSGKGTGTTNMQCEHCKTRAVVAIAESGKIFQCLNCNKLFKLDGVEGDIPNVGDTSDSDEAKPSLGDLRSPKKIREHLGEYVIGQDHAKKVLSVAVYNHFKRVRGNLEGRKATPPPAEGTKGTVLKVGDRSFLTPDDHNGYKWEAKEIFENEKEAEIANGESGSTGSAPSPTISSKAQLTFDKSNILLFGPTGSGKTLLARTLAEFLDVPFAMCDCTVLTQAGYVGEDIESVIFKLLKEADFNVEKAQRGIVYLDEIDKIGRTSSGSSVTRDVSGEGVQQGLLKMLEGTVVSVPEKGGRKNPRGEFIQVDTSNILFMGSGAFPGLDKIVQERKKVTGIGFGATVHRPSNSSMTDDKAMKEAQPEDLVSFGLIPEFVGRFPVHVGLDTLSVSELVRVLTEPKNAAVAQYHALFEMDGIQLLFTDDALKAIATEAYEKRTGARALKSTMERLLLESMFEAPGSNITAVLIDAECVEGKKGPTLFAGSEIVDVYSERIPPTDEPVVEND</sequence>
<dbReference type="Pfam" id="PF10431">
    <property type="entry name" value="ClpB_D2-small"/>
    <property type="match status" value="1"/>
</dbReference>
<dbReference type="GO" id="GO:0051603">
    <property type="term" value="P:proteolysis involved in protein catabolic process"/>
    <property type="evidence" value="ECO:0007669"/>
    <property type="project" value="TreeGrafter"/>
</dbReference>
<dbReference type="Gene3D" id="1.10.8.60">
    <property type="match status" value="1"/>
</dbReference>
<dbReference type="InterPro" id="IPR050052">
    <property type="entry name" value="ATP-dep_Clp_protease_ClpX"/>
</dbReference>
<gene>
    <name evidence="5" type="ORF">SARC_02586</name>
</gene>
<keyword evidence="2" id="KW-0067">ATP-binding</keyword>
<dbReference type="InterPro" id="IPR003959">
    <property type="entry name" value="ATPase_AAA_core"/>
</dbReference>
<dbReference type="eggNOG" id="KOG0745">
    <property type="taxonomic scope" value="Eukaryota"/>
</dbReference>
<dbReference type="PANTHER" id="PTHR48102:SF7">
    <property type="entry name" value="ATP-DEPENDENT CLP PROTEASE ATP-BINDING SUBUNIT CLPX-LIKE, MITOCHONDRIAL"/>
    <property type="match status" value="1"/>
</dbReference>
<dbReference type="Gene3D" id="3.40.50.300">
    <property type="entry name" value="P-loop containing nucleotide triphosphate hydrolases"/>
    <property type="match status" value="1"/>
</dbReference>
<evidence type="ECO:0000313" key="6">
    <source>
        <dbReference type="Proteomes" id="UP000054560"/>
    </source>
</evidence>
<dbReference type="FunFam" id="1.10.8.60:FF:000002">
    <property type="entry name" value="ATP-dependent Clp protease ATP-binding subunit ClpX"/>
    <property type="match status" value="1"/>
</dbReference>
<dbReference type="STRING" id="667725.A0A0L0GAD4"/>
<keyword evidence="1" id="KW-0547">Nucleotide-binding</keyword>
<dbReference type="InterPro" id="IPR019489">
    <property type="entry name" value="Clp_ATPase_C"/>
</dbReference>
<proteinExistence type="predicted"/>
<feature type="domain" description="Clp ATPase C-terminal" evidence="4">
    <location>
        <begin position="459"/>
        <end position="552"/>
    </location>
</feature>
<dbReference type="PANTHER" id="PTHR48102">
    <property type="entry name" value="ATP-DEPENDENT CLP PROTEASE ATP-BINDING SUBUNIT CLPX-LIKE, MITOCHONDRIAL-RELATED"/>
    <property type="match status" value="1"/>
</dbReference>
<evidence type="ECO:0000256" key="1">
    <source>
        <dbReference type="ARBA" id="ARBA00022741"/>
    </source>
</evidence>
<dbReference type="Proteomes" id="UP000054560">
    <property type="component" value="Unassembled WGS sequence"/>
</dbReference>
<dbReference type="GO" id="GO:0016887">
    <property type="term" value="F:ATP hydrolysis activity"/>
    <property type="evidence" value="ECO:0007669"/>
    <property type="project" value="InterPro"/>
</dbReference>
<feature type="domain" description="AAA+ ATPase" evidence="3">
    <location>
        <begin position="253"/>
        <end position="406"/>
    </location>
</feature>
<dbReference type="RefSeq" id="XP_014159110.1">
    <property type="nucleotide sequence ID" value="XM_014303635.1"/>
</dbReference>
<dbReference type="InterPro" id="IPR004487">
    <property type="entry name" value="Clp_protease_ATP-bd_su_ClpX"/>
</dbReference>
<dbReference type="SMART" id="SM01086">
    <property type="entry name" value="ClpB_D2-small"/>
    <property type="match status" value="1"/>
</dbReference>
<dbReference type="Pfam" id="PF07724">
    <property type="entry name" value="AAA_2"/>
    <property type="match status" value="1"/>
</dbReference>
<evidence type="ECO:0008006" key="7">
    <source>
        <dbReference type="Google" id="ProtNLM"/>
    </source>
</evidence>
<evidence type="ECO:0000256" key="2">
    <source>
        <dbReference type="ARBA" id="ARBA00022840"/>
    </source>
</evidence>
<protein>
    <recommendedName>
        <fullName evidence="7">ATP-dependent Clp protease ATP-binding subunit ClpX</fullName>
    </recommendedName>
</protein>
<keyword evidence="6" id="KW-1185">Reference proteome</keyword>
<accession>A0A0L0GAD4</accession>
<evidence type="ECO:0000313" key="5">
    <source>
        <dbReference type="EMBL" id="KNC85208.1"/>
    </source>
</evidence>
<dbReference type="CDD" id="cd19497">
    <property type="entry name" value="RecA-like_ClpX"/>
    <property type="match status" value="1"/>
</dbReference>
<dbReference type="NCBIfam" id="TIGR00382">
    <property type="entry name" value="clpX"/>
    <property type="match status" value="1"/>
</dbReference>
<organism evidence="5 6">
    <name type="scientific">Sphaeroforma arctica JP610</name>
    <dbReference type="NCBI Taxonomy" id="667725"/>
    <lineage>
        <taxon>Eukaryota</taxon>
        <taxon>Ichthyosporea</taxon>
        <taxon>Ichthyophonida</taxon>
        <taxon>Sphaeroforma</taxon>
    </lineage>
</organism>
<name>A0A0L0GAD4_9EUKA</name>
<dbReference type="InterPro" id="IPR027417">
    <property type="entry name" value="P-loop_NTPase"/>
</dbReference>
<dbReference type="OrthoDB" id="1721884at2759"/>
<evidence type="ECO:0000259" key="3">
    <source>
        <dbReference type="SMART" id="SM00382"/>
    </source>
</evidence>
<dbReference type="GeneID" id="25903090"/>
<dbReference type="NCBIfam" id="NF003745">
    <property type="entry name" value="PRK05342.1"/>
    <property type="match status" value="1"/>
</dbReference>
<dbReference type="InterPro" id="IPR003593">
    <property type="entry name" value="AAA+_ATPase"/>
</dbReference>
<dbReference type="SMART" id="SM00382">
    <property type="entry name" value="AAA"/>
    <property type="match status" value="1"/>
</dbReference>
<dbReference type="GO" id="GO:0005759">
    <property type="term" value="C:mitochondrial matrix"/>
    <property type="evidence" value="ECO:0007669"/>
    <property type="project" value="TreeGrafter"/>
</dbReference>
<dbReference type="GO" id="GO:0051082">
    <property type="term" value="F:unfolded protein binding"/>
    <property type="evidence" value="ECO:0007669"/>
    <property type="project" value="InterPro"/>
</dbReference>
<evidence type="ECO:0000259" key="4">
    <source>
        <dbReference type="SMART" id="SM01086"/>
    </source>
</evidence>
<dbReference type="EMBL" id="KQ241714">
    <property type="protein sequence ID" value="KNC85208.1"/>
    <property type="molecule type" value="Genomic_DNA"/>
</dbReference>